<dbReference type="Proteomes" id="UP000228867">
    <property type="component" value="Unassembled WGS sequence"/>
</dbReference>
<feature type="non-terminal residue" evidence="6">
    <location>
        <position position="230"/>
    </location>
</feature>
<reference evidence="6 7" key="1">
    <citation type="submission" date="2017-09" db="EMBL/GenBank/DDBJ databases">
        <title>Depth-based differentiation of microbial function through sediment-hosted aquifers and enrichment of novel symbionts in the deep terrestrial subsurface.</title>
        <authorList>
            <person name="Probst A.J."/>
            <person name="Ladd B."/>
            <person name="Jarett J.K."/>
            <person name="Geller-Mcgrath D.E."/>
            <person name="Sieber C.M."/>
            <person name="Emerson J.B."/>
            <person name="Anantharaman K."/>
            <person name="Thomas B.C."/>
            <person name="Malmstrom R."/>
            <person name="Stieglmeier M."/>
            <person name="Klingl A."/>
            <person name="Woyke T."/>
            <person name="Ryan C.M."/>
            <person name="Banfield J.F."/>
        </authorList>
    </citation>
    <scope>NUCLEOTIDE SEQUENCE [LARGE SCALE GENOMIC DNA]</scope>
    <source>
        <strain evidence="6">CG11_big_fil_rev_8_21_14_0_20_38_23</strain>
    </source>
</reference>
<keyword evidence="4" id="KW-0648">Protein biosynthesis</keyword>
<accession>A0A2H0NHC8</accession>
<dbReference type="GO" id="GO:0070681">
    <property type="term" value="P:glutaminyl-tRNAGln biosynthesis via transamidation"/>
    <property type="evidence" value="ECO:0007669"/>
    <property type="project" value="TreeGrafter"/>
</dbReference>
<dbReference type="PROSITE" id="PS01234">
    <property type="entry name" value="GATB"/>
    <property type="match status" value="1"/>
</dbReference>
<dbReference type="PANTHER" id="PTHR11659:SF0">
    <property type="entry name" value="GLUTAMYL-TRNA(GLN) AMIDOTRANSFERASE SUBUNIT B, MITOCHONDRIAL"/>
    <property type="match status" value="1"/>
</dbReference>
<evidence type="ECO:0000313" key="7">
    <source>
        <dbReference type="Proteomes" id="UP000228867"/>
    </source>
</evidence>
<keyword evidence="6" id="KW-0808">Transferase</keyword>
<dbReference type="GO" id="GO:0005524">
    <property type="term" value="F:ATP binding"/>
    <property type="evidence" value="ECO:0007669"/>
    <property type="project" value="UniProtKB-KW"/>
</dbReference>
<evidence type="ECO:0000259" key="5">
    <source>
        <dbReference type="Pfam" id="PF02934"/>
    </source>
</evidence>
<comment type="caution">
    <text evidence="6">The sequence shown here is derived from an EMBL/GenBank/DDBJ whole genome shotgun (WGS) entry which is preliminary data.</text>
</comment>
<dbReference type="Pfam" id="PF02934">
    <property type="entry name" value="GatB_N"/>
    <property type="match status" value="1"/>
</dbReference>
<dbReference type="AlphaFoldDB" id="A0A2H0NHC8"/>
<keyword evidence="3" id="KW-0067">ATP-binding</keyword>
<proteinExistence type="predicted"/>
<evidence type="ECO:0000256" key="2">
    <source>
        <dbReference type="ARBA" id="ARBA00022741"/>
    </source>
</evidence>
<keyword evidence="2" id="KW-0547">Nucleotide-binding</keyword>
<dbReference type="PANTHER" id="PTHR11659">
    <property type="entry name" value="GLUTAMYL-TRNA GLN AMIDOTRANSFERASE SUBUNIT B MITOCHONDRIAL AND PROKARYOTIC PET112-RELATED"/>
    <property type="match status" value="1"/>
</dbReference>
<dbReference type="InterPro" id="IPR014746">
    <property type="entry name" value="Gln_synth/guanido_kin_cat_dom"/>
</dbReference>
<evidence type="ECO:0000256" key="1">
    <source>
        <dbReference type="ARBA" id="ARBA00022598"/>
    </source>
</evidence>
<dbReference type="GO" id="GO:0016740">
    <property type="term" value="F:transferase activity"/>
    <property type="evidence" value="ECO:0007669"/>
    <property type="project" value="UniProtKB-KW"/>
</dbReference>
<dbReference type="SUPFAM" id="SSF55931">
    <property type="entry name" value="Glutamine synthetase/guanido kinase"/>
    <property type="match status" value="1"/>
</dbReference>
<organism evidence="6 7">
    <name type="scientific">Candidatus Jorgensenbacteria bacterium CG11_big_fil_rev_8_21_14_0_20_38_23</name>
    <dbReference type="NCBI Taxonomy" id="1974594"/>
    <lineage>
        <taxon>Bacteria</taxon>
        <taxon>Candidatus Joergenseniibacteriota</taxon>
    </lineage>
</organism>
<dbReference type="GO" id="GO:0050567">
    <property type="term" value="F:glutaminyl-tRNA synthase (glutamine-hydrolyzing) activity"/>
    <property type="evidence" value="ECO:0007669"/>
    <property type="project" value="TreeGrafter"/>
</dbReference>
<evidence type="ECO:0000256" key="4">
    <source>
        <dbReference type="ARBA" id="ARBA00022917"/>
    </source>
</evidence>
<name>A0A2H0NHC8_9BACT</name>
<dbReference type="EMBL" id="PCWR01000016">
    <property type="protein sequence ID" value="PIR07506.1"/>
    <property type="molecule type" value="Genomic_DNA"/>
</dbReference>
<dbReference type="GO" id="GO:0006412">
    <property type="term" value="P:translation"/>
    <property type="evidence" value="ECO:0007669"/>
    <property type="project" value="UniProtKB-KW"/>
</dbReference>
<protein>
    <submittedName>
        <fullName evidence="6">Asp-tRNA(Asn)/Glu-tRNA(Gln) amidotransferase GatCAB subunit B</fullName>
    </submittedName>
</protein>
<evidence type="ECO:0000313" key="6">
    <source>
        <dbReference type="EMBL" id="PIR07506.1"/>
    </source>
</evidence>
<dbReference type="InterPro" id="IPR017959">
    <property type="entry name" value="Asn/Gln-tRNA_amidoTrfase_suB/E"/>
</dbReference>
<gene>
    <name evidence="6" type="ORF">COV54_00645</name>
</gene>
<dbReference type="InterPro" id="IPR006075">
    <property type="entry name" value="Asn/Gln-tRNA_Trfase_suB/E_cat"/>
</dbReference>
<evidence type="ECO:0000256" key="3">
    <source>
        <dbReference type="ARBA" id="ARBA00022840"/>
    </source>
</evidence>
<dbReference type="InterPro" id="IPR017958">
    <property type="entry name" value="Gln-tRNA_amidoTrfase_suB_CS"/>
</dbReference>
<sequence length="230" mass="26337">MYQPTIGLEIHAELKTKTKMFCGCLNDPDEKHPNINICPICLGHPGTLPTINQEAVEAVLKLGLALNSIISKISKFDRKSYFYPDLPKGYQISQYEEPLVRGGKLKGIRIRRIHLEEDTGRLLHADDGQFSLVDFNRAGVPLMELVTEPDIKNSEEAVEFAKEFQQICRYLKISDADMEKGEMRVEVNISLREIADQRRLDTQINADNIRENQRNHLRESAFWGTKVEIK</sequence>
<keyword evidence="1" id="KW-0436">Ligase</keyword>
<feature type="domain" description="Aspartyl/Glutamyl-tRNA(Gln) amidotransferase subunit B/E catalytic" evidence="5">
    <location>
        <begin position="5"/>
        <end position="211"/>
    </location>
</feature>